<dbReference type="RefSeq" id="XP_026611597.1">
    <property type="nucleotide sequence ID" value="XM_026754932.1"/>
</dbReference>
<dbReference type="GeneID" id="38123287"/>
<organism evidence="1 2">
    <name type="scientific">Aspergillus thermomutatus</name>
    <name type="common">Neosartorya pseudofischeri</name>
    <dbReference type="NCBI Taxonomy" id="41047"/>
    <lineage>
        <taxon>Eukaryota</taxon>
        <taxon>Fungi</taxon>
        <taxon>Dikarya</taxon>
        <taxon>Ascomycota</taxon>
        <taxon>Pezizomycotina</taxon>
        <taxon>Eurotiomycetes</taxon>
        <taxon>Eurotiomycetidae</taxon>
        <taxon>Eurotiales</taxon>
        <taxon>Aspergillaceae</taxon>
        <taxon>Aspergillus</taxon>
        <taxon>Aspergillus subgen. Fumigati</taxon>
    </lineage>
</organism>
<reference evidence="1" key="1">
    <citation type="submission" date="2018-08" db="EMBL/GenBank/DDBJ databases">
        <title>Draft genome sequence of azole-resistant Aspergillus thermomutatus (Neosartorya pseudofischeri) strain HMR AF 39, isolated from a human nasal aspirate.</title>
        <authorList>
            <person name="Parent-Michaud M."/>
            <person name="Dufresne P.J."/>
            <person name="Fournier E."/>
            <person name="Martineau C."/>
            <person name="Moreira S."/>
            <person name="Perkins V."/>
            <person name="De Repentigny L."/>
            <person name="Dufresne S.F."/>
        </authorList>
    </citation>
    <scope>NUCLEOTIDE SEQUENCE [LARGE SCALE GENOMIC DNA]</scope>
    <source>
        <strain evidence="1">HMR AF 39</strain>
    </source>
</reference>
<sequence length="131" mass="14956">MSDLEDMDTLRFRERVHQRRRHSQPLTDEEITYITQQSAELADEVYSGKTFEWFRVSEILQAKNPRDQVNPDQIRWASKAEQVLSKPLNEITMDDARNLSSKEARAFADLPATGSVASHVHSAAEKNAEGL</sequence>
<dbReference type="OrthoDB" id="2799468at2759"/>
<dbReference type="VEuPathDB" id="FungiDB:CDV56_101313"/>
<proteinExistence type="predicted"/>
<keyword evidence="2" id="KW-1185">Reference proteome</keyword>
<dbReference type="Proteomes" id="UP000215305">
    <property type="component" value="Unassembled WGS sequence"/>
</dbReference>
<accession>A0A397GC91</accession>
<dbReference type="EMBL" id="NKHU02000220">
    <property type="protein sequence ID" value="RHZ47484.1"/>
    <property type="molecule type" value="Genomic_DNA"/>
</dbReference>
<name>A0A397GC91_ASPTH</name>
<comment type="caution">
    <text evidence="1">The sequence shown here is derived from an EMBL/GenBank/DDBJ whole genome shotgun (WGS) entry which is preliminary data.</text>
</comment>
<protein>
    <recommendedName>
        <fullName evidence="3">Nitroreductase domain-containing protein</fullName>
    </recommendedName>
</protein>
<evidence type="ECO:0000313" key="1">
    <source>
        <dbReference type="EMBL" id="RHZ47484.1"/>
    </source>
</evidence>
<evidence type="ECO:0000313" key="2">
    <source>
        <dbReference type="Proteomes" id="UP000215305"/>
    </source>
</evidence>
<evidence type="ECO:0008006" key="3">
    <source>
        <dbReference type="Google" id="ProtNLM"/>
    </source>
</evidence>
<dbReference type="AlphaFoldDB" id="A0A397GC91"/>
<gene>
    <name evidence="1" type="ORF">CDV56_101313</name>
</gene>